<gene>
    <name evidence="1" type="ORF">BJ138DRAFT_1182954</name>
</gene>
<feature type="non-terminal residue" evidence="1">
    <location>
        <position position="202"/>
    </location>
</feature>
<proteinExistence type="predicted"/>
<sequence length="202" mass="21693">MRSFCLPAVRIVDRRSECRNVWHITDLESPVNFLDDPWRDMAGETVWLEGRGPGSFVVASPKRVWNGKYYAEAAEYVSCISQAQFTIANNQAMASKTQTVKVLKGQEAEDAVLQYLKRMNRPYGAVDVSANLKGAVPKAATPKILVALAEKGALVQKVYGKTSVFAPNQASIPPAAPGLDAECAALDAAVAQLGAEVARLGG</sequence>
<protein>
    <submittedName>
        <fullName evidence="1">Tat binding protein 1-interacting protein-domain-containing protein</fullName>
    </submittedName>
</protein>
<dbReference type="Proteomes" id="UP000790377">
    <property type="component" value="Unassembled WGS sequence"/>
</dbReference>
<organism evidence="1 2">
    <name type="scientific">Hygrophoropsis aurantiaca</name>
    <dbReference type="NCBI Taxonomy" id="72124"/>
    <lineage>
        <taxon>Eukaryota</taxon>
        <taxon>Fungi</taxon>
        <taxon>Dikarya</taxon>
        <taxon>Basidiomycota</taxon>
        <taxon>Agaricomycotina</taxon>
        <taxon>Agaricomycetes</taxon>
        <taxon>Agaricomycetidae</taxon>
        <taxon>Boletales</taxon>
        <taxon>Coniophorineae</taxon>
        <taxon>Hygrophoropsidaceae</taxon>
        <taxon>Hygrophoropsis</taxon>
    </lineage>
</organism>
<name>A0ACB8A1T0_9AGAM</name>
<evidence type="ECO:0000313" key="2">
    <source>
        <dbReference type="Proteomes" id="UP000790377"/>
    </source>
</evidence>
<keyword evidence="2" id="KW-1185">Reference proteome</keyword>
<evidence type="ECO:0000313" key="1">
    <source>
        <dbReference type="EMBL" id="KAH7906662.1"/>
    </source>
</evidence>
<accession>A0ACB8A1T0</accession>
<reference evidence="1" key="1">
    <citation type="journal article" date="2021" name="New Phytol.">
        <title>Evolutionary innovations through gain and loss of genes in the ectomycorrhizal Boletales.</title>
        <authorList>
            <person name="Wu G."/>
            <person name="Miyauchi S."/>
            <person name="Morin E."/>
            <person name="Kuo A."/>
            <person name="Drula E."/>
            <person name="Varga T."/>
            <person name="Kohler A."/>
            <person name="Feng B."/>
            <person name="Cao Y."/>
            <person name="Lipzen A."/>
            <person name="Daum C."/>
            <person name="Hundley H."/>
            <person name="Pangilinan J."/>
            <person name="Johnson J."/>
            <person name="Barry K."/>
            <person name="LaButti K."/>
            <person name="Ng V."/>
            <person name="Ahrendt S."/>
            <person name="Min B."/>
            <person name="Choi I.G."/>
            <person name="Park H."/>
            <person name="Plett J.M."/>
            <person name="Magnuson J."/>
            <person name="Spatafora J.W."/>
            <person name="Nagy L.G."/>
            <person name="Henrissat B."/>
            <person name="Grigoriev I.V."/>
            <person name="Yang Z.L."/>
            <person name="Xu J."/>
            <person name="Martin F.M."/>
        </authorList>
    </citation>
    <scope>NUCLEOTIDE SEQUENCE</scope>
    <source>
        <strain evidence="1">ATCC 28755</strain>
    </source>
</reference>
<comment type="caution">
    <text evidence="1">The sequence shown here is derived from an EMBL/GenBank/DDBJ whole genome shotgun (WGS) entry which is preliminary data.</text>
</comment>
<dbReference type="EMBL" id="MU267990">
    <property type="protein sequence ID" value="KAH7906662.1"/>
    <property type="molecule type" value="Genomic_DNA"/>
</dbReference>